<gene>
    <name evidence="1" type="ORF">llap_12833</name>
</gene>
<dbReference type="Proteomes" id="UP000233556">
    <property type="component" value="Unassembled WGS sequence"/>
</dbReference>
<reference evidence="2" key="1">
    <citation type="submission" date="2017-11" db="EMBL/GenBank/DDBJ databases">
        <authorList>
            <person name="Lima N.C."/>
            <person name="Parody-Merino A.M."/>
            <person name="Battley P.F."/>
            <person name="Fidler A.E."/>
            <person name="Prosdocimi F."/>
        </authorList>
    </citation>
    <scope>NUCLEOTIDE SEQUENCE [LARGE SCALE GENOMIC DNA]</scope>
</reference>
<organism evidence="1 2">
    <name type="scientific">Limosa lapponica baueri</name>
    <dbReference type="NCBI Taxonomy" id="1758121"/>
    <lineage>
        <taxon>Eukaryota</taxon>
        <taxon>Metazoa</taxon>
        <taxon>Chordata</taxon>
        <taxon>Craniata</taxon>
        <taxon>Vertebrata</taxon>
        <taxon>Euteleostomi</taxon>
        <taxon>Archelosauria</taxon>
        <taxon>Archosauria</taxon>
        <taxon>Dinosauria</taxon>
        <taxon>Saurischia</taxon>
        <taxon>Theropoda</taxon>
        <taxon>Coelurosauria</taxon>
        <taxon>Aves</taxon>
        <taxon>Neognathae</taxon>
        <taxon>Neoaves</taxon>
        <taxon>Charadriiformes</taxon>
        <taxon>Scolopacidae</taxon>
        <taxon>Limosa</taxon>
    </lineage>
</organism>
<protein>
    <submittedName>
        <fullName evidence="1">Uncharacterized protein</fullName>
    </submittedName>
</protein>
<dbReference type="AlphaFoldDB" id="A0A2I0TSS4"/>
<dbReference type="EMBL" id="KZ507426">
    <property type="protein sequence ID" value="PKU36864.1"/>
    <property type="molecule type" value="Genomic_DNA"/>
</dbReference>
<sequence length="79" mass="8747">MVSEPGTLYGGYISLYTSQVPSIKSSLYFLQGFIACRATLARSGSSIATESRSDLAEQRVNLLWVMEEIKKIVWGLRTA</sequence>
<name>A0A2I0TSS4_LIMLA</name>
<evidence type="ECO:0000313" key="1">
    <source>
        <dbReference type="EMBL" id="PKU36864.1"/>
    </source>
</evidence>
<accession>A0A2I0TSS4</accession>
<reference evidence="2" key="2">
    <citation type="submission" date="2017-12" db="EMBL/GenBank/DDBJ databases">
        <title>Genome sequence of the Bar-tailed Godwit (Limosa lapponica baueri).</title>
        <authorList>
            <person name="Lima N.C.B."/>
            <person name="Parody-Merino A.M."/>
            <person name="Battley P.F."/>
            <person name="Fidler A.E."/>
            <person name="Prosdocimi F."/>
        </authorList>
    </citation>
    <scope>NUCLEOTIDE SEQUENCE [LARGE SCALE GENOMIC DNA]</scope>
</reference>
<keyword evidence="2" id="KW-1185">Reference proteome</keyword>
<evidence type="ECO:0000313" key="2">
    <source>
        <dbReference type="Proteomes" id="UP000233556"/>
    </source>
</evidence>
<proteinExistence type="predicted"/>